<evidence type="ECO:0000256" key="4">
    <source>
        <dbReference type="SAM" id="Phobius"/>
    </source>
</evidence>
<comment type="caution">
    <text evidence="6">The sequence shown here is derived from an EMBL/GenBank/DDBJ whole genome shotgun (WGS) entry which is preliminary data.</text>
</comment>
<dbReference type="AlphaFoldDB" id="A0A0G1FEZ3"/>
<accession>A0A0G1FEZ3</accession>
<evidence type="ECO:0000313" key="6">
    <source>
        <dbReference type="EMBL" id="KKS93681.1"/>
    </source>
</evidence>
<keyword evidence="4" id="KW-0472">Membrane</keyword>
<dbReference type="InterPro" id="IPR013783">
    <property type="entry name" value="Ig-like_fold"/>
</dbReference>
<reference evidence="6 7" key="1">
    <citation type="journal article" date="2015" name="Nature">
        <title>rRNA introns, odd ribosomes, and small enigmatic genomes across a large radiation of phyla.</title>
        <authorList>
            <person name="Brown C.T."/>
            <person name="Hug L.A."/>
            <person name="Thomas B.C."/>
            <person name="Sharon I."/>
            <person name="Castelle C.J."/>
            <person name="Singh A."/>
            <person name="Wilkins M.J."/>
            <person name="Williams K.H."/>
            <person name="Banfield J.F."/>
        </authorList>
    </citation>
    <scope>NUCLEOTIDE SEQUENCE [LARGE SCALE GENOMIC DNA]</scope>
</reference>
<proteinExistence type="inferred from homology"/>
<evidence type="ECO:0000256" key="3">
    <source>
        <dbReference type="SAM" id="MobiDB-lite"/>
    </source>
</evidence>
<dbReference type="InterPro" id="IPR021884">
    <property type="entry name" value="Ice-bd_prot"/>
</dbReference>
<name>A0A0G1FEZ3_9BACT</name>
<evidence type="ECO:0000256" key="2">
    <source>
        <dbReference type="ARBA" id="ARBA00022729"/>
    </source>
</evidence>
<feature type="region of interest" description="Disordered" evidence="3">
    <location>
        <begin position="231"/>
        <end position="285"/>
    </location>
</feature>
<sequence>MKAKILFFLSIFATAIIFIGTKYVYAATTPSLGTAATFGILASTYTNTVGGTTITGDLGYTTGPAVAPTVTGTTHIADATYSSAGTDQGAAKTNLDGQACTHTFPAGAVDLATDTSHGTLGVYAPGVYCTAAASAASIGAGGITLSGSGTYIFRITGALTTVDNSVVSLDNGASSCDVFWTPVGATTLGANSTFIGTDIDDAGITIGSTVSWTGRALAFGGTISTTSDTITTTCSVAPTPTPTPTPTATPTPTPVTSSTSSSSTSTTTTSSSDSTDTPCPPLKSGIVTPEIIESRRVDADSIFLSWGPDSGINTFNIRYGPSDGDWLYNTDVAGFSTTINSLPSGQALWFQVAARNECQIGSFGSAVPVGGSSGAPGFPNTGGIISSRSGVPRFPDTGFAPRNKNVYWFLSGSVLLLFFIALKIKISSRK</sequence>
<evidence type="ECO:0000256" key="1">
    <source>
        <dbReference type="ARBA" id="ARBA00005445"/>
    </source>
</evidence>
<keyword evidence="2" id="KW-0732">Signal</keyword>
<dbReference type="Gene3D" id="2.60.40.10">
    <property type="entry name" value="Immunoglobulins"/>
    <property type="match status" value="1"/>
</dbReference>
<feature type="compositionally biased region" description="Pro residues" evidence="3">
    <location>
        <begin position="239"/>
        <end position="253"/>
    </location>
</feature>
<feature type="domain" description="Fibronectin type-III" evidence="5">
    <location>
        <begin position="288"/>
        <end position="375"/>
    </location>
</feature>
<evidence type="ECO:0000259" key="5">
    <source>
        <dbReference type="PROSITE" id="PS50853"/>
    </source>
</evidence>
<dbReference type="SUPFAM" id="SSF49265">
    <property type="entry name" value="Fibronectin type III"/>
    <property type="match status" value="1"/>
</dbReference>
<keyword evidence="4" id="KW-1133">Transmembrane helix</keyword>
<feature type="transmembrane region" description="Helical" evidence="4">
    <location>
        <begin position="406"/>
        <end position="424"/>
    </location>
</feature>
<comment type="similarity">
    <text evidence="1">Belongs to the ice-binding protein family.</text>
</comment>
<dbReference type="CDD" id="cd00063">
    <property type="entry name" value="FN3"/>
    <property type="match status" value="1"/>
</dbReference>
<feature type="compositionally biased region" description="Low complexity" evidence="3">
    <location>
        <begin position="254"/>
        <end position="277"/>
    </location>
</feature>
<evidence type="ECO:0000313" key="7">
    <source>
        <dbReference type="Proteomes" id="UP000033980"/>
    </source>
</evidence>
<gene>
    <name evidence="6" type="ORF">UV68_C0018G0014</name>
</gene>
<dbReference type="EMBL" id="LCFK01000018">
    <property type="protein sequence ID" value="KKS93681.1"/>
    <property type="molecule type" value="Genomic_DNA"/>
</dbReference>
<dbReference type="Pfam" id="PF11999">
    <property type="entry name" value="Ice_binding"/>
    <property type="match status" value="1"/>
</dbReference>
<organism evidence="6 7">
    <name type="scientific">Candidatus Collierbacteria bacterium GW2011_GWC2_43_12</name>
    <dbReference type="NCBI Taxonomy" id="1618390"/>
    <lineage>
        <taxon>Bacteria</taxon>
        <taxon>Candidatus Collieribacteriota</taxon>
    </lineage>
</organism>
<dbReference type="InterPro" id="IPR036116">
    <property type="entry name" value="FN3_sf"/>
</dbReference>
<dbReference type="PATRIC" id="fig|1618390.3.peg.452"/>
<dbReference type="InterPro" id="IPR003961">
    <property type="entry name" value="FN3_dom"/>
</dbReference>
<protein>
    <recommendedName>
        <fullName evidence="5">Fibronectin type-III domain-containing protein</fullName>
    </recommendedName>
</protein>
<dbReference type="Proteomes" id="UP000033980">
    <property type="component" value="Unassembled WGS sequence"/>
</dbReference>
<keyword evidence="4" id="KW-0812">Transmembrane</keyword>
<dbReference type="PROSITE" id="PS50853">
    <property type="entry name" value="FN3"/>
    <property type="match status" value="1"/>
</dbReference>